<keyword evidence="6" id="KW-0175">Coiled coil</keyword>
<dbReference type="InterPro" id="IPR015300">
    <property type="entry name" value="DNA-bd_pseudobarrel_sf"/>
</dbReference>
<dbReference type="SUPFAM" id="SSF101936">
    <property type="entry name" value="DNA-binding pseudobarrel domain"/>
    <property type="match status" value="1"/>
</dbReference>
<dbReference type="PANTHER" id="PTHR31541:SF25">
    <property type="entry name" value="GAMMA-GLIADIN B"/>
    <property type="match status" value="1"/>
</dbReference>
<evidence type="ECO:0000256" key="4">
    <source>
        <dbReference type="ARBA" id="ARBA00023163"/>
    </source>
</evidence>
<evidence type="ECO:0000256" key="3">
    <source>
        <dbReference type="ARBA" id="ARBA00023125"/>
    </source>
</evidence>
<protein>
    <submittedName>
        <fullName evidence="9">B3 domain-containing protein At1g05920-like</fullName>
    </submittedName>
</protein>
<sequence length="389" mass="43960">MHPHRSDHAGEDDEHQDNEEVPEKETTTEVLNLSNEDEKQIPVETGKDDEHQENKEVAEQETATQFVLISDDEKEIPLKTGEDGERQENREVAEEATTSQSQFNLTNDDKKEIPLTTGEVDENQEKKEVAEEETITIIDLTNDDNERMPLKKRKKRKRRDMEADLKQLRLLREKLLKRPIVESKEVQSLEAAPPAAECESESEGEGEVITDRECALIIEAMPQLAEVRGAVSYDLPQEIQRAMNFMGGCCSGPNFVMAKKLGKADVDERCNRLVIPQRKIRENFMELEEEEKLNQEKWMMVEIIEPDSSVSLMTLSKWETRKGPAYVMITEWHGLVERNELKEGDTVNLWSFRAGGGGGGGGGGHGRLCFLLVEEGEEGGKLGPTIEDS</sequence>
<feature type="compositionally biased region" description="Acidic residues" evidence="7">
    <location>
        <begin position="10"/>
        <end position="20"/>
    </location>
</feature>
<dbReference type="PANTHER" id="PTHR31541">
    <property type="entry name" value="B3 DOMAIN PLANT PROTEIN-RELATED"/>
    <property type="match status" value="1"/>
</dbReference>
<comment type="subcellular location">
    <subcellularLocation>
        <location evidence="1">Nucleus</location>
    </subcellularLocation>
</comment>
<dbReference type="InterPro" id="IPR005508">
    <property type="entry name" value="At2g31720-like"/>
</dbReference>
<evidence type="ECO:0000256" key="5">
    <source>
        <dbReference type="ARBA" id="ARBA00023242"/>
    </source>
</evidence>
<organism evidence="8 9">
    <name type="scientific">Momordica charantia</name>
    <name type="common">Bitter gourd</name>
    <name type="synonym">Balsam pear</name>
    <dbReference type="NCBI Taxonomy" id="3673"/>
    <lineage>
        <taxon>Eukaryota</taxon>
        <taxon>Viridiplantae</taxon>
        <taxon>Streptophyta</taxon>
        <taxon>Embryophyta</taxon>
        <taxon>Tracheophyta</taxon>
        <taxon>Spermatophyta</taxon>
        <taxon>Magnoliopsida</taxon>
        <taxon>eudicotyledons</taxon>
        <taxon>Gunneridae</taxon>
        <taxon>Pentapetalae</taxon>
        <taxon>rosids</taxon>
        <taxon>fabids</taxon>
        <taxon>Cucurbitales</taxon>
        <taxon>Cucurbitaceae</taxon>
        <taxon>Momordiceae</taxon>
        <taxon>Momordica</taxon>
    </lineage>
</organism>
<dbReference type="OrthoDB" id="1090008at2759"/>
<dbReference type="Proteomes" id="UP000504603">
    <property type="component" value="Unplaced"/>
</dbReference>
<dbReference type="KEGG" id="mcha:111023152"/>
<evidence type="ECO:0000256" key="1">
    <source>
        <dbReference type="ARBA" id="ARBA00004123"/>
    </source>
</evidence>
<name>A0A6J1DSR8_MOMCH</name>
<keyword evidence="2" id="KW-0805">Transcription regulation</keyword>
<feature type="compositionally biased region" description="Polar residues" evidence="7">
    <location>
        <begin position="96"/>
        <end position="106"/>
    </location>
</feature>
<dbReference type="RefSeq" id="XP_022156209.1">
    <property type="nucleotide sequence ID" value="XM_022300517.1"/>
</dbReference>
<feature type="coiled-coil region" evidence="6">
    <location>
        <begin position="151"/>
        <end position="178"/>
    </location>
</feature>
<dbReference type="Gene3D" id="2.40.330.10">
    <property type="entry name" value="DNA-binding pseudobarrel domain"/>
    <property type="match status" value="1"/>
</dbReference>
<dbReference type="GO" id="GO:0003677">
    <property type="term" value="F:DNA binding"/>
    <property type="evidence" value="ECO:0007669"/>
    <property type="project" value="UniProtKB-KW"/>
</dbReference>
<evidence type="ECO:0000313" key="9">
    <source>
        <dbReference type="RefSeq" id="XP_022156209.1"/>
    </source>
</evidence>
<proteinExistence type="predicted"/>
<feature type="compositionally biased region" description="Basic and acidic residues" evidence="7">
    <location>
        <begin position="75"/>
        <end position="93"/>
    </location>
</feature>
<gene>
    <name evidence="9" type="primary">LOC111023152</name>
</gene>
<feature type="compositionally biased region" description="Basic and acidic residues" evidence="7">
    <location>
        <begin position="36"/>
        <end position="58"/>
    </location>
</feature>
<evidence type="ECO:0000256" key="2">
    <source>
        <dbReference type="ARBA" id="ARBA00023015"/>
    </source>
</evidence>
<keyword evidence="5" id="KW-0539">Nucleus</keyword>
<reference evidence="9" key="1">
    <citation type="submission" date="2025-08" db="UniProtKB">
        <authorList>
            <consortium name="RefSeq"/>
        </authorList>
    </citation>
    <scope>IDENTIFICATION</scope>
    <source>
        <strain evidence="9">OHB3-1</strain>
    </source>
</reference>
<dbReference type="Pfam" id="PF03754">
    <property type="entry name" value="At2g31720-like"/>
    <property type="match status" value="1"/>
</dbReference>
<keyword evidence="3" id="KW-0238">DNA-binding</keyword>
<dbReference type="AlphaFoldDB" id="A0A6J1DSR8"/>
<evidence type="ECO:0000256" key="6">
    <source>
        <dbReference type="SAM" id="Coils"/>
    </source>
</evidence>
<keyword evidence="8" id="KW-1185">Reference proteome</keyword>
<feature type="region of interest" description="Disordered" evidence="7">
    <location>
        <begin position="1"/>
        <end position="131"/>
    </location>
</feature>
<accession>A0A6J1DSR8</accession>
<evidence type="ECO:0000256" key="7">
    <source>
        <dbReference type="SAM" id="MobiDB-lite"/>
    </source>
</evidence>
<dbReference type="GeneID" id="111023152"/>
<dbReference type="GO" id="GO:0005634">
    <property type="term" value="C:nucleus"/>
    <property type="evidence" value="ECO:0007669"/>
    <property type="project" value="UniProtKB-SubCell"/>
</dbReference>
<evidence type="ECO:0000313" key="8">
    <source>
        <dbReference type="Proteomes" id="UP000504603"/>
    </source>
</evidence>
<keyword evidence="4" id="KW-0804">Transcription</keyword>